<sequence>MTDWPALDLDILRKFEKIHPELRVYESTGLEWLLRTFRGTPSMASTLSHAIRSAWGPYAAVATNTAFNQWGLFAWKSQRKEDIEEIVRDPDSYFSDQRVLVGLHSYPAASEQSPPPPLLPQLLLYQIVWNRDDSDWQSRYEMTEKLYQTRIPELIRVPFIVPFHQVEKLWNSLGERKMGLKFLPFYEAGWRIARSLDKGHHDQLALVTALINHILTEHHMSAIMTEKAGLSFIESIDRAIINERLYDDGDWAFANILPRWERALARIRKVHQLPIDYFESSSLPGSRIVAGASEDATSAPDVPEATSRRSDSELQVVHSSTSGPGTGVEISGWTGRRETV</sequence>
<keyword evidence="3" id="KW-1185">Reference proteome</keyword>
<proteinExistence type="predicted"/>
<evidence type="ECO:0000313" key="3">
    <source>
        <dbReference type="Proteomes" id="UP001437256"/>
    </source>
</evidence>
<name>A0ABR2ZHY3_9AGAR</name>
<organism evidence="2 3">
    <name type="scientific">Marasmius tenuissimus</name>
    <dbReference type="NCBI Taxonomy" id="585030"/>
    <lineage>
        <taxon>Eukaryota</taxon>
        <taxon>Fungi</taxon>
        <taxon>Dikarya</taxon>
        <taxon>Basidiomycota</taxon>
        <taxon>Agaricomycotina</taxon>
        <taxon>Agaricomycetes</taxon>
        <taxon>Agaricomycetidae</taxon>
        <taxon>Agaricales</taxon>
        <taxon>Marasmiineae</taxon>
        <taxon>Marasmiaceae</taxon>
        <taxon>Marasmius</taxon>
    </lineage>
</organism>
<reference evidence="2 3" key="1">
    <citation type="submission" date="2024-05" db="EMBL/GenBank/DDBJ databases">
        <title>A draft genome resource for the thread blight pathogen Marasmius tenuissimus strain MS-2.</title>
        <authorList>
            <person name="Yulfo-Soto G.E."/>
            <person name="Baruah I.K."/>
            <person name="Amoako-Attah I."/>
            <person name="Bukari Y."/>
            <person name="Meinhardt L.W."/>
            <person name="Bailey B.A."/>
            <person name="Cohen S.P."/>
        </authorList>
    </citation>
    <scope>NUCLEOTIDE SEQUENCE [LARGE SCALE GENOMIC DNA]</scope>
    <source>
        <strain evidence="2 3">MS-2</strain>
    </source>
</reference>
<gene>
    <name evidence="2" type="ORF">AAF712_012674</name>
</gene>
<evidence type="ECO:0000313" key="2">
    <source>
        <dbReference type="EMBL" id="KAL0060554.1"/>
    </source>
</evidence>
<accession>A0ABR2ZHY3</accession>
<evidence type="ECO:0000256" key="1">
    <source>
        <dbReference type="SAM" id="MobiDB-lite"/>
    </source>
</evidence>
<dbReference type="EMBL" id="JBBXMP010000171">
    <property type="protein sequence ID" value="KAL0060554.1"/>
    <property type="molecule type" value="Genomic_DNA"/>
</dbReference>
<comment type="caution">
    <text evidence="2">The sequence shown here is derived from an EMBL/GenBank/DDBJ whole genome shotgun (WGS) entry which is preliminary data.</text>
</comment>
<dbReference type="Proteomes" id="UP001437256">
    <property type="component" value="Unassembled WGS sequence"/>
</dbReference>
<protein>
    <submittedName>
        <fullName evidence="2">Uncharacterized protein</fullName>
    </submittedName>
</protein>
<feature type="region of interest" description="Disordered" evidence="1">
    <location>
        <begin position="292"/>
        <end position="340"/>
    </location>
</feature>